<protein>
    <submittedName>
        <fullName evidence="2">Uncharacterized protein</fullName>
    </submittedName>
</protein>
<keyword evidence="1" id="KW-0732">Signal</keyword>
<feature type="chain" id="PRO_5046834123" evidence="1">
    <location>
        <begin position="22"/>
        <end position="70"/>
    </location>
</feature>
<evidence type="ECO:0000313" key="3">
    <source>
        <dbReference type="Proteomes" id="UP001597549"/>
    </source>
</evidence>
<reference evidence="3" key="1">
    <citation type="journal article" date="2019" name="Int. J. Syst. Evol. Microbiol.">
        <title>The Global Catalogue of Microorganisms (GCM) 10K type strain sequencing project: providing services to taxonomists for standard genome sequencing and annotation.</title>
        <authorList>
            <consortium name="The Broad Institute Genomics Platform"/>
            <consortium name="The Broad Institute Genome Sequencing Center for Infectious Disease"/>
            <person name="Wu L."/>
            <person name="Ma J."/>
        </authorList>
    </citation>
    <scope>NUCLEOTIDE SEQUENCE [LARGE SCALE GENOMIC DNA]</scope>
    <source>
        <strain evidence="3">KCTC 52644</strain>
    </source>
</reference>
<sequence>MKKLVALLTIVLLTSFNSIQSDVYICVSKGAKKYHLSKSCRGLSNCKHQIKAVTKKEAQNLGLSLCAWED</sequence>
<evidence type="ECO:0000313" key="2">
    <source>
        <dbReference type="EMBL" id="MFD2908362.1"/>
    </source>
</evidence>
<accession>A0ABW5Z6I4</accession>
<dbReference type="Proteomes" id="UP001597549">
    <property type="component" value="Unassembled WGS sequence"/>
</dbReference>
<dbReference type="EMBL" id="JBHUOL010000012">
    <property type="protein sequence ID" value="MFD2908362.1"/>
    <property type="molecule type" value="Genomic_DNA"/>
</dbReference>
<keyword evidence="3" id="KW-1185">Reference proteome</keyword>
<evidence type="ECO:0000256" key="1">
    <source>
        <dbReference type="SAM" id="SignalP"/>
    </source>
</evidence>
<dbReference type="RefSeq" id="WP_379805817.1">
    <property type="nucleotide sequence ID" value="NZ_JBHUOL010000012.1"/>
</dbReference>
<gene>
    <name evidence="2" type="ORF">ACFSX9_06400</name>
</gene>
<feature type="signal peptide" evidence="1">
    <location>
        <begin position="1"/>
        <end position="21"/>
    </location>
</feature>
<name>A0ABW5Z6I4_9FLAO</name>
<comment type="caution">
    <text evidence="2">The sequence shown here is derived from an EMBL/GenBank/DDBJ whole genome shotgun (WGS) entry which is preliminary data.</text>
</comment>
<organism evidence="2 3">
    <name type="scientific">Flavobacterium ardleyense</name>
    <dbReference type="NCBI Taxonomy" id="2038737"/>
    <lineage>
        <taxon>Bacteria</taxon>
        <taxon>Pseudomonadati</taxon>
        <taxon>Bacteroidota</taxon>
        <taxon>Flavobacteriia</taxon>
        <taxon>Flavobacteriales</taxon>
        <taxon>Flavobacteriaceae</taxon>
        <taxon>Flavobacterium</taxon>
    </lineage>
</organism>
<proteinExistence type="predicted"/>